<sequence length="63" mass="7524">MATLDHENDGVICFFLVSTTFILVVITYFVTQYATEIAKKRYAEYQRTQQFYRYEVQDDESSH</sequence>
<organism evidence="2 3">
    <name type="scientific">Heterorhabditis bacteriophora</name>
    <name type="common">Entomopathogenic nematode worm</name>
    <dbReference type="NCBI Taxonomy" id="37862"/>
    <lineage>
        <taxon>Eukaryota</taxon>
        <taxon>Metazoa</taxon>
        <taxon>Ecdysozoa</taxon>
        <taxon>Nematoda</taxon>
        <taxon>Chromadorea</taxon>
        <taxon>Rhabditida</taxon>
        <taxon>Rhabditina</taxon>
        <taxon>Rhabditomorpha</taxon>
        <taxon>Strongyloidea</taxon>
        <taxon>Heterorhabditidae</taxon>
        <taxon>Heterorhabditis</taxon>
    </lineage>
</organism>
<dbReference type="AlphaFoldDB" id="A0A1I7XTH9"/>
<evidence type="ECO:0000313" key="2">
    <source>
        <dbReference type="Proteomes" id="UP000095283"/>
    </source>
</evidence>
<keyword evidence="1" id="KW-0472">Membrane</keyword>
<dbReference type="WBParaSite" id="Hba_21054">
    <property type="protein sequence ID" value="Hba_21054"/>
    <property type="gene ID" value="Hba_21054"/>
</dbReference>
<evidence type="ECO:0000256" key="1">
    <source>
        <dbReference type="SAM" id="Phobius"/>
    </source>
</evidence>
<keyword evidence="2" id="KW-1185">Reference proteome</keyword>
<keyword evidence="1" id="KW-1133">Transmembrane helix</keyword>
<dbReference type="Proteomes" id="UP000095283">
    <property type="component" value="Unplaced"/>
</dbReference>
<feature type="transmembrane region" description="Helical" evidence="1">
    <location>
        <begin position="12"/>
        <end position="31"/>
    </location>
</feature>
<protein>
    <submittedName>
        <fullName evidence="3">Transmembrane protein</fullName>
    </submittedName>
</protein>
<accession>A0A1I7XTH9</accession>
<evidence type="ECO:0000313" key="3">
    <source>
        <dbReference type="WBParaSite" id="Hba_21054"/>
    </source>
</evidence>
<name>A0A1I7XTH9_HETBA</name>
<proteinExistence type="predicted"/>
<reference evidence="3" key="1">
    <citation type="submission" date="2016-11" db="UniProtKB">
        <authorList>
            <consortium name="WormBaseParasite"/>
        </authorList>
    </citation>
    <scope>IDENTIFICATION</scope>
</reference>
<keyword evidence="1" id="KW-0812">Transmembrane</keyword>